<keyword evidence="3" id="KW-1185">Reference proteome</keyword>
<evidence type="ECO:0000259" key="1">
    <source>
        <dbReference type="PROSITE" id="PS50878"/>
    </source>
</evidence>
<dbReference type="Proteomes" id="UP001274896">
    <property type="component" value="Unassembled WGS sequence"/>
</dbReference>
<dbReference type="PANTHER" id="PTHR19446">
    <property type="entry name" value="REVERSE TRANSCRIPTASES"/>
    <property type="match status" value="1"/>
</dbReference>
<sequence length="395" mass="46751">MVVCRMTLMVCKKKRSEIEIEAGSITTRVKREVSKAKQKAYDELYTRLDTREGEKDLYRLARQRDRDGKDVQQVRVIKDRDGRVLTSEETVQRRWKEYFEELMNEENEREKRVEGVNSVEQKVDKIRKDEVRKALMRMKSGKAVGSDDIPVEVWKCLGAAAVEFLTSLFNRVLESETMPEEWRRSVLVPIFKNKGDVQSCSNYRGIKLMSHTMKLWERVVEARLRKVVEICEQQYGFMPRKSTTDAIFALRILMEKYRDGQRELHCVFVDLEKAYDRVPREELTESELEVAELKMLRFSLGVTRLDRIRNEYIRGTAHVGRLGDKVREARLRWFGHVQRRERIQEPWGADNRVFERVKGGPRWSEVNLGFCLMINHWLMRPALWLLTFRGASLRL</sequence>
<proteinExistence type="predicted"/>
<name>A0AAE0V3Q8_9TELE</name>
<gene>
    <name evidence="2" type="ORF">QTP70_007436</name>
</gene>
<dbReference type="Pfam" id="PF00078">
    <property type="entry name" value="RVT_1"/>
    <property type="match status" value="1"/>
</dbReference>
<dbReference type="CDD" id="cd01650">
    <property type="entry name" value="RT_nLTR_like"/>
    <property type="match status" value="1"/>
</dbReference>
<evidence type="ECO:0000313" key="2">
    <source>
        <dbReference type="EMBL" id="KAK3535292.1"/>
    </source>
</evidence>
<dbReference type="PROSITE" id="PS50878">
    <property type="entry name" value="RT_POL"/>
    <property type="match status" value="1"/>
</dbReference>
<protein>
    <recommendedName>
        <fullName evidence="1">Reverse transcriptase domain-containing protein</fullName>
    </recommendedName>
</protein>
<dbReference type="AlphaFoldDB" id="A0AAE0V3Q8"/>
<organism evidence="2 3">
    <name type="scientific">Hemibagrus guttatus</name>
    <dbReference type="NCBI Taxonomy" id="175788"/>
    <lineage>
        <taxon>Eukaryota</taxon>
        <taxon>Metazoa</taxon>
        <taxon>Chordata</taxon>
        <taxon>Craniata</taxon>
        <taxon>Vertebrata</taxon>
        <taxon>Euteleostomi</taxon>
        <taxon>Actinopterygii</taxon>
        <taxon>Neopterygii</taxon>
        <taxon>Teleostei</taxon>
        <taxon>Ostariophysi</taxon>
        <taxon>Siluriformes</taxon>
        <taxon>Bagridae</taxon>
        <taxon>Hemibagrus</taxon>
    </lineage>
</organism>
<evidence type="ECO:0000313" key="3">
    <source>
        <dbReference type="Proteomes" id="UP001274896"/>
    </source>
</evidence>
<accession>A0AAE0V3Q8</accession>
<reference evidence="2" key="1">
    <citation type="submission" date="2023-06" db="EMBL/GenBank/DDBJ databases">
        <title>Male Hemibagrus guttatus genome.</title>
        <authorList>
            <person name="Bian C."/>
        </authorList>
    </citation>
    <scope>NUCLEOTIDE SEQUENCE</scope>
    <source>
        <strain evidence="2">Male_cb2023</strain>
        <tissue evidence="2">Muscle</tissue>
    </source>
</reference>
<comment type="caution">
    <text evidence="2">The sequence shown here is derived from an EMBL/GenBank/DDBJ whole genome shotgun (WGS) entry which is preliminary data.</text>
</comment>
<dbReference type="EMBL" id="JAUCMX010000009">
    <property type="protein sequence ID" value="KAK3535292.1"/>
    <property type="molecule type" value="Genomic_DNA"/>
</dbReference>
<feature type="domain" description="Reverse transcriptase" evidence="1">
    <location>
        <begin position="171"/>
        <end position="395"/>
    </location>
</feature>
<dbReference type="InterPro" id="IPR000477">
    <property type="entry name" value="RT_dom"/>
</dbReference>